<dbReference type="EMBL" id="JAMZEK010000001">
    <property type="protein sequence ID" value="MCP1372519.1"/>
    <property type="molecule type" value="Genomic_DNA"/>
</dbReference>
<organism evidence="1 2">
    <name type="scientific">Dyella lutea</name>
    <dbReference type="NCBI Taxonomy" id="2950441"/>
    <lineage>
        <taxon>Bacteria</taxon>
        <taxon>Pseudomonadati</taxon>
        <taxon>Pseudomonadota</taxon>
        <taxon>Gammaproteobacteria</taxon>
        <taxon>Lysobacterales</taxon>
        <taxon>Rhodanobacteraceae</taxon>
        <taxon>Dyella</taxon>
    </lineage>
</organism>
<evidence type="ECO:0000313" key="2">
    <source>
        <dbReference type="Proteomes" id="UP001204615"/>
    </source>
</evidence>
<evidence type="ECO:0000313" key="1">
    <source>
        <dbReference type="EMBL" id="MCP1372519.1"/>
    </source>
</evidence>
<protein>
    <submittedName>
        <fullName evidence="1">Uncharacterized protein</fullName>
    </submittedName>
</protein>
<reference evidence="1 2" key="1">
    <citation type="submission" date="2022-06" db="EMBL/GenBank/DDBJ databases">
        <title>Dyella sp. Sa strain:Sa Genome sequencing.</title>
        <authorList>
            <person name="Park S."/>
        </authorList>
    </citation>
    <scope>NUCLEOTIDE SEQUENCE [LARGE SCALE GENOMIC DNA]</scope>
    <source>
        <strain evidence="1 2">Sa</strain>
    </source>
</reference>
<gene>
    <name evidence="1" type="ORF">NC595_00420</name>
</gene>
<name>A0ABT1F554_9GAMM</name>
<dbReference type="RefSeq" id="WP_253564164.1">
    <property type="nucleotide sequence ID" value="NZ_JAMZEK010000001.1"/>
</dbReference>
<proteinExistence type="predicted"/>
<accession>A0ABT1F554</accession>
<sequence>MKIPNYAHKISTFQKDGQWFVRIERLLPDGTSNWLNDTPLPAPSQPEDWDLFESFMGNIGKTVGIDSPGVRAHFRIDGDD</sequence>
<keyword evidence="2" id="KW-1185">Reference proteome</keyword>
<dbReference type="Proteomes" id="UP001204615">
    <property type="component" value="Unassembled WGS sequence"/>
</dbReference>
<comment type="caution">
    <text evidence="1">The sequence shown here is derived from an EMBL/GenBank/DDBJ whole genome shotgun (WGS) entry which is preliminary data.</text>
</comment>